<dbReference type="GeneID" id="54781051"/>
<evidence type="ECO:0000313" key="9">
    <source>
        <dbReference type="EMBL" id="KAA8903514.1"/>
    </source>
</evidence>
<evidence type="ECO:0000256" key="3">
    <source>
        <dbReference type="ARBA" id="ARBA00010042"/>
    </source>
</evidence>
<dbReference type="GO" id="GO:0005819">
    <property type="term" value="C:spindle"/>
    <property type="evidence" value="ECO:0007669"/>
    <property type="project" value="UniProtKB-SubCell"/>
</dbReference>
<dbReference type="Pfam" id="PF03941">
    <property type="entry name" value="INCENP_ARK-bind"/>
    <property type="match status" value="1"/>
</dbReference>
<feature type="compositionally biased region" description="Polar residues" evidence="7">
    <location>
        <begin position="463"/>
        <end position="474"/>
    </location>
</feature>
<evidence type="ECO:0000256" key="2">
    <source>
        <dbReference type="ARBA" id="ARBA00004186"/>
    </source>
</evidence>
<comment type="subcellular location">
    <subcellularLocation>
        <location evidence="2">Cytoplasm</location>
        <location evidence="2">Cytoskeleton</location>
        <location evidence="2">Spindle</location>
    </subcellularLocation>
    <subcellularLocation>
        <location evidence="1">Nucleus</location>
    </subcellularLocation>
</comment>
<feature type="compositionally biased region" description="Polar residues" evidence="7">
    <location>
        <begin position="283"/>
        <end position="295"/>
    </location>
</feature>
<feature type="compositionally biased region" description="Polar residues" evidence="7">
    <location>
        <begin position="87"/>
        <end position="97"/>
    </location>
</feature>
<feature type="compositionally biased region" description="Basic and acidic residues" evidence="7">
    <location>
        <begin position="476"/>
        <end position="489"/>
    </location>
</feature>
<evidence type="ECO:0000256" key="7">
    <source>
        <dbReference type="SAM" id="MobiDB-lite"/>
    </source>
</evidence>
<comment type="similarity">
    <text evidence="3">Belongs to the INCENP family.</text>
</comment>
<feature type="compositionally biased region" description="Low complexity" evidence="7">
    <location>
        <begin position="174"/>
        <end position="186"/>
    </location>
</feature>
<dbReference type="Proteomes" id="UP000449547">
    <property type="component" value="Unassembled WGS sequence"/>
</dbReference>
<evidence type="ECO:0000256" key="4">
    <source>
        <dbReference type="ARBA" id="ARBA00022490"/>
    </source>
</evidence>
<keyword evidence="10" id="KW-1185">Reference proteome</keyword>
<evidence type="ECO:0000259" key="8">
    <source>
        <dbReference type="Pfam" id="PF03941"/>
    </source>
</evidence>
<feature type="compositionally biased region" description="Polar residues" evidence="7">
    <location>
        <begin position="407"/>
        <end position="431"/>
    </location>
</feature>
<reference evidence="9 10" key="1">
    <citation type="submission" date="2019-07" db="EMBL/GenBank/DDBJ databases">
        <title>Genome assembly of two rare yeast pathogens: Diutina rugosa and Trichomonascus ciferrii.</title>
        <authorList>
            <person name="Mixao V."/>
            <person name="Saus E."/>
            <person name="Hansen A."/>
            <person name="Lass-Flor C."/>
            <person name="Gabaldon T."/>
        </authorList>
    </citation>
    <scope>NUCLEOTIDE SEQUENCE [LARGE SCALE GENOMIC DNA]</scope>
    <source>
        <strain evidence="9 10">CBS 613</strain>
    </source>
</reference>
<keyword evidence="5" id="KW-0206">Cytoskeleton</keyword>
<feature type="compositionally biased region" description="Low complexity" evidence="7">
    <location>
        <begin position="551"/>
        <end position="565"/>
    </location>
</feature>
<organism evidence="9 10">
    <name type="scientific">Diutina rugosa</name>
    <name type="common">Yeast</name>
    <name type="synonym">Candida rugosa</name>
    <dbReference type="NCBI Taxonomy" id="5481"/>
    <lineage>
        <taxon>Eukaryota</taxon>
        <taxon>Fungi</taxon>
        <taxon>Dikarya</taxon>
        <taxon>Ascomycota</taxon>
        <taxon>Saccharomycotina</taxon>
        <taxon>Pichiomycetes</taxon>
        <taxon>Debaryomycetaceae</taxon>
        <taxon>Diutina</taxon>
    </lineage>
</organism>
<accession>A0A642UQT4</accession>
<feature type="compositionally biased region" description="Polar residues" evidence="7">
    <location>
        <begin position="579"/>
        <end position="606"/>
    </location>
</feature>
<dbReference type="RefSeq" id="XP_034012816.1">
    <property type="nucleotide sequence ID" value="XM_034155048.1"/>
</dbReference>
<feature type="compositionally biased region" description="Polar residues" evidence="7">
    <location>
        <begin position="126"/>
        <end position="136"/>
    </location>
</feature>
<feature type="domain" description="Inner centromere protein ARK-binding" evidence="8">
    <location>
        <begin position="675"/>
        <end position="718"/>
    </location>
</feature>
<feature type="region of interest" description="Disordered" evidence="7">
    <location>
        <begin position="78"/>
        <end position="203"/>
    </location>
</feature>
<protein>
    <recommendedName>
        <fullName evidence="8">Inner centromere protein ARK-binding domain-containing protein</fullName>
    </recommendedName>
</protein>
<feature type="compositionally biased region" description="Low complexity" evidence="7">
    <location>
        <begin position="607"/>
        <end position="618"/>
    </location>
</feature>
<evidence type="ECO:0000256" key="6">
    <source>
        <dbReference type="ARBA" id="ARBA00023242"/>
    </source>
</evidence>
<dbReference type="OMA" id="NIMPNSP"/>
<dbReference type="AlphaFoldDB" id="A0A642UQT4"/>
<feature type="region of interest" description="Disordered" evidence="7">
    <location>
        <begin position="283"/>
        <end position="310"/>
    </location>
</feature>
<comment type="caution">
    <text evidence="9">The sequence shown here is derived from an EMBL/GenBank/DDBJ whole genome shotgun (WGS) entry which is preliminary data.</text>
</comment>
<feature type="region of interest" description="Disordered" evidence="7">
    <location>
        <begin position="579"/>
        <end position="623"/>
    </location>
</feature>
<dbReference type="GO" id="GO:0005634">
    <property type="term" value="C:nucleus"/>
    <property type="evidence" value="ECO:0007669"/>
    <property type="project" value="UniProtKB-SubCell"/>
</dbReference>
<name>A0A642UQT4_DIURU</name>
<keyword evidence="6" id="KW-0539">Nucleus</keyword>
<proteinExistence type="inferred from homology"/>
<sequence>MADWLAEIASSSQVSAPAPGSSKFIAGVLLDSNQILVEPVSQYASLITDGVDELAGFLHKVNQGRTIPSALESLLNGVPLSPHPPTRSVSPMPQTTPAMRHSVSPAAPPKFNPQQPSPTRAERVPLTQSTPASRHQGSLAGPQRVHPSPNSPTKSQAKPSPLRQVHDAATLGAPQLLPSRQLLPRDPVSPSRSNNTGNADDSFEAVLGAARQSLAEKRRMQRLPTSPMRMQFKPKASTQTPPNLDSDQLSPIRLPKTLLGFNSANSLAKKPLSAASPIRQVKTSKILSHTPSSIAKSPESRPPPQSFRDTLTSGHLQLTQFESNQLSSRKPSEFQDAPLVKADEQTNVALEEACDQTRPVAVPSITATPAKPLPKSDDATIISPVDTTKIRAEFRAQSRDLAAMSLKSPSVKASTSVPTTTIPSKEQSTVSAPPRKVPSLVSFSSSPKVHRVTKPRTNESRNRLLTATLNSSPNRLPRDWRTPRHDSVRVPHIPKISTTPKLTKLPSLNPRTASSKKPRNQGNAVPLPMEARGIARNKRKEELPVPSAKRSAVSSSNTNGSGATTATVASSMANGAGTTFTIKTPSRSNGAGTAFSTLTSAPTNGHRSSSQQGVSRGVSDTKKSSGAFVPIWRQLKDKTLGAPTVSLPTAGTVGTPDTLPHISSSPEQGGDKASHSNHRIYEKWAASPELRRRVKNNRNKDPTQFFVPPQHYDWRAVFDNSSSKWRARVSPYSSPLKRDVEREVKSYAEQMGYR</sequence>
<keyword evidence="4" id="KW-0963">Cytoplasm</keyword>
<feature type="region of interest" description="Disordered" evidence="7">
    <location>
        <begin position="642"/>
        <end position="677"/>
    </location>
</feature>
<feature type="region of interest" description="Disordered" evidence="7">
    <location>
        <begin position="405"/>
        <end position="565"/>
    </location>
</feature>
<dbReference type="EMBL" id="SWFT01000067">
    <property type="protein sequence ID" value="KAA8903514.1"/>
    <property type="molecule type" value="Genomic_DNA"/>
</dbReference>
<gene>
    <name evidence="9" type="ORF">DIURU_002400</name>
</gene>
<feature type="compositionally biased region" description="Polar residues" evidence="7">
    <location>
        <begin position="190"/>
        <end position="199"/>
    </location>
</feature>
<feature type="region of interest" description="Disordered" evidence="7">
    <location>
        <begin position="215"/>
        <end position="250"/>
    </location>
</feature>
<evidence type="ECO:0000313" key="10">
    <source>
        <dbReference type="Proteomes" id="UP000449547"/>
    </source>
</evidence>
<dbReference type="VEuPathDB" id="FungiDB:DIURU_002400"/>
<dbReference type="OrthoDB" id="6123at2759"/>
<evidence type="ECO:0000256" key="5">
    <source>
        <dbReference type="ARBA" id="ARBA00023212"/>
    </source>
</evidence>
<evidence type="ECO:0000256" key="1">
    <source>
        <dbReference type="ARBA" id="ARBA00004123"/>
    </source>
</evidence>
<dbReference type="InterPro" id="IPR005635">
    <property type="entry name" value="Inner_centromere_prot_ARK-bd"/>
</dbReference>
<feature type="compositionally biased region" description="Polar residues" evidence="7">
    <location>
        <begin position="236"/>
        <end position="249"/>
    </location>
</feature>